<keyword evidence="2 7" id="KW-0677">Repeat</keyword>
<comment type="caution">
    <text evidence="9">The sequence shown here is derived from an EMBL/GenBank/DDBJ whole genome shotgun (WGS) entry which is preliminary data.</text>
</comment>
<dbReference type="InterPro" id="IPR046357">
    <property type="entry name" value="PPIase_dom_sf"/>
</dbReference>
<comment type="domain">
    <text evidence="7">The PPIase activity resides only in the second parvulin domain. The N-terminal region and the C-terminal tail are necessary and sufficient for the chaperone activity of SurA. The PPIase activity is dispensable for SurA to function as a chaperone. The N-terminal region and the C-terminal tail are also required for porin recognition.</text>
</comment>
<dbReference type="NCBIfam" id="NF008038">
    <property type="entry name" value="PRK10770.1"/>
    <property type="match status" value="1"/>
</dbReference>
<sequence length="438" mass="48624" precursor="true">MKTKLIDCLRPLMLGAVLLSSAVHAAVQELDRVVAIVDNDVVMQSQLDQRVHEVQQTIAKRGSGVPPASALEPQVLERLIVENLQLQIGDRSGIRITDEELNQAIGTIAQRNGMSIDQFRAALARDGLSYEDAREQVRREMIISRVRQRRVAERIQVTEQEVKNFLASDLGKMQLSEEFRLANILIPTPESANSATIQAAAKQAGEVYQQLKQGADFGQLAIARSASETALEGGEMGWRKAAQLPPPFDRLLSSLSVGEVTEPVRTPGGFIILKLLDKRGGQSQVRDEVHVRHILIKPSEIRSEAATKQLAEKLYDRIKAGEDFADLAKSFSEDPGSALNGGDLNWIDPNALVPEFREVMARSPQGEVSKPFKTQYGWHVLEVLGRRATDSTAQAREQQAMTVLRNRKYDEELQTWLRQIRDEAYVEIKLPGAAQAAQ</sequence>
<dbReference type="GO" id="GO:0051082">
    <property type="term" value="F:unfolded protein binding"/>
    <property type="evidence" value="ECO:0007669"/>
    <property type="project" value="UniProtKB-UniRule"/>
</dbReference>
<reference evidence="9 10" key="1">
    <citation type="submission" date="2020-02" db="EMBL/GenBank/DDBJ databases">
        <title>Broccoli isolated Pseudomonas sp.</title>
        <authorList>
            <person name="Fujikawa T."/>
            <person name="Sawada H."/>
        </authorList>
    </citation>
    <scope>NUCLEOTIDE SEQUENCE [LARGE SCALE GENOMIC DNA]</scope>
    <source>
        <strain evidence="9 10">JCM 32154</strain>
    </source>
</reference>
<evidence type="ECO:0000256" key="7">
    <source>
        <dbReference type="HAMAP-Rule" id="MF_01183"/>
    </source>
</evidence>
<protein>
    <recommendedName>
        <fullName evidence="7">Chaperone SurA</fullName>
    </recommendedName>
    <alternativeName>
        <fullName evidence="7">Peptidyl-prolyl cis-trans isomerase SurA</fullName>
        <shortName evidence="7">PPIase SurA</shortName>
        <ecNumber evidence="7">5.2.1.8</ecNumber>
    </alternativeName>
    <alternativeName>
        <fullName evidence="7">Rotamase SurA</fullName>
    </alternativeName>
</protein>
<evidence type="ECO:0000256" key="6">
    <source>
        <dbReference type="ARBA" id="ARBA00023235"/>
    </source>
</evidence>
<evidence type="ECO:0000256" key="3">
    <source>
        <dbReference type="ARBA" id="ARBA00022764"/>
    </source>
</evidence>
<organism evidence="9 10">
    <name type="scientific">Pseudomonas laurentiana</name>
    <dbReference type="NCBI Taxonomy" id="2364649"/>
    <lineage>
        <taxon>Bacteria</taxon>
        <taxon>Pseudomonadati</taxon>
        <taxon>Pseudomonadota</taxon>
        <taxon>Gammaproteobacteria</taxon>
        <taxon>Pseudomonadales</taxon>
        <taxon>Pseudomonadaceae</taxon>
        <taxon>Pseudomonas</taxon>
    </lineage>
</organism>
<dbReference type="GO" id="GO:0003755">
    <property type="term" value="F:peptidyl-prolyl cis-trans isomerase activity"/>
    <property type="evidence" value="ECO:0007669"/>
    <property type="project" value="UniProtKB-UniRule"/>
</dbReference>
<feature type="chain" id="PRO_5026395021" description="Chaperone SurA" evidence="7">
    <location>
        <begin position="26"/>
        <end position="438"/>
    </location>
</feature>
<dbReference type="InterPro" id="IPR023034">
    <property type="entry name" value="PPIase_SurA"/>
</dbReference>
<evidence type="ECO:0000256" key="5">
    <source>
        <dbReference type="ARBA" id="ARBA00023186"/>
    </source>
</evidence>
<evidence type="ECO:0000313" key="10">
    <source>
        <dbReference type="Proteomes" id="UP000471751"/>
    </source>
</evidence>
<dbReference type="Proteomes" id="UP000471751">
    <property type="component" value="Unassembled WGS sequence"/>
</dbReference>
<dbReference type="PANTHER" id="PTHR47637:SF1">
    <property type="entry name" value="CHAPERONE SURA"/>
    <property type="match status" value="1"/>
</dbReference>
<accession>A0A6I5RQ70</accession>
<keyword evidence="5 7" id="KW-0143">Chaperone</keyword>
<evidence type="ECO:0000259" key="8">
    <source>
        <dbReference type="PROSITE" id="PS50198"/>
    </source>
</evidence>
<dbReference type="GO" id="GO:0006457">
    <property type="term" value="P:protein folding"/>
    <property type="evidence" value="ECO:0007669"/>
    <property type="project" value="UniProtKB-UniRule"/>
</dbReference>
<dbReference type="GO" id="GO:0050821">
    <property type="term" value="P:protein stabilization"/>
    <property type="evidence" value="ECO:0007669"/>
    <property type="project" value="InterPro"/>
</dbReference>
<comment type="subcellular location">
    <subcellularLocation>
        <location evidence="7">Periplasm</location>
    </subcellularLocation>
    <text evidence="7">Is capable of associating with the outer membrane.</text>
</comment>
<keyword evidence="4 7" id="KW-0697">Rotamase</keyword>
<dbReference type="EC" id="5.2.1.8" evidence="7"/>
<dbReference type="InterPro" id="IPR050280">
    <property type="entry name" value="OMP_Chaperone_SurA"/>
</dbReference>
<keyword evidence="3 7" id="KW-0574">Periplasm</keyword>
<dbReference type="PROSITE" id="PS50198">
    <property type="entry name" value="PPIC_PPIASE_2"/>
    <property type="match status" value="2"/>
</dbReference>
<gene>
    <name evidence="7 9" type="primary">surA</name>
    <name evidence="9" type="ORF">G3O07_12175</name>
</gene>
<dbReference type="InterPro" id="IPR015391">
    <property type="entry name" value="SurA_N"/>
</dbReference>
<dbReference type="Pfam" id="PF00639">
    <property type="entry name" value="Rotamase"/>
    <property type="match status" value="1"/>
</dbReference>
<dbReference type="GO" id="GO:0043165">
    <property type="term" value="P:Gram-negative-bacterium-type cell outer membrane assembly"/>
    <property type="evidence" value="ECO:0007669"/>
    <property type="project" value="InterPro"/>
</dbReference>
<name>A0A6I5RQ70_9PSED</name>
<evidence type="ECO:0000256" key="1">
    <source>
        <dbReference type="ARBA" id="ARBA00022729"/>
    </source>
</evidence>
<dbReference type="HAMAP" id="MF_01183">
    <property type="entry name" value="Chaperone_SurA"/>
    <property type="match status" value="1"/>
</dbReference>
<dbReference type="Gene3D" id="1.10.4030.10">
    <property type="entry name" value="Porin chaperone SurA, peptide-binding domain"/>
    <property type="match status" value="1"/>
</dbReference>
<comment type="function">
    <text evidence="7">Chaperone involved in the correct folding and assembly of outer membrane proteins. Recognizes specific patterns of aromatic residues and the orientation of their side chains, which are found more frequently in integral outer membrane proteins. May act in both early periplasmic and late outer membrane-associated steps of protein maturation.</text>
</comment>
<dbReference type="RefSeq" id="WP_163936280.1">
    <property type="nucleotide sequence ID" value="NZ_BMQU01000017.1"/>
</dbReference>
<dbReference type="Pfam" id="PF13616">
    <property type="entry name" value="Rotamase_3"/>
    <property type="match status" value="1"/>
</dbReference>
<dbReference type="InterPro" id="IPR000297">
    <property type="entry name" value="PPIase_PpiC"/>
</dbReference>
<dbReference type="SUPFAM" id="SSF109998">
    <property type="entry name" value="Triger factor/SurA peptide-binding domain-like"/>
    <property type="match status" value="1"/>
</dbReference>
<dbReference type="GO" id="GO:0042277">
    <property type="term" value="F:peptide binding"/>
    <property type="evidence" value="ECO:0007669"/>
    <property type="project" value="InterPro"/>
</dbReference>
<evidence type="ECO:0000256" key="4">
    <source>
        <dbReference type="ARBA" id="ARBA00023110"/>
    </source>
</evidence>
<dbReference type="Pfam" id="PF09312">
    <property type="entry name" value="SurA_N"/>
    <property type="match status" value="1"/>
</dbReference>
<feature type="domain" description="PpiC" evidence="8">
    <location>
        <begin position="176"/>
        <end position="277"/>
    </location>
</feature>
<dbReference type="EMBL" id="JAAHBT010000120">
    <property type="protein sequence ID" value="NES10324.1"/>
    <property type="molecule type" value="Genomic_DNA"/>
</dbReference>
<dbReference type="PANTHER" id="PTHR47637">
    <property type="entry name" value="CHAPERONE SURA"/>
    <property type="match status" value="1"/>
</dbReference>
<keyword evidence="10" id="KW-1185">Reference proteome</keyword>
<keyword evidence="1 7" id="KW-0732">Signal</keyword>
<dbReference type="Gene3D" id="3.10.50.40">
    <property type="match status" value="2"/>
</dbReference>
<evidence type="ECO:0000313" key="9">
    <source>
        <dbReference type="EMBL" id="NES10324.1"/>
    </source>
</evidence>
<evidence type="ECO:0000256" key="2">
    <source>
        <dbReference type="ARBA" id="ARBA00022737"/>
    </source>
</evidence>
<feature type="signal peptide" evidence="7">
    <location>
        <begin position="1"/>
        <end position="25"/>
    </location>
</feature>
<proteinExistence type="inferred from homology"/>
<comment type="catalytic activity">
    <reaction evidence="7">
        <text>[protein]-peptidylproline (omega=180) = [protein]-peptidylproline (omega=0)</text>
        <dbReference type="Rhea" id="RHEA:16237"/>
        <dbReference type="Rhea" id="RHEA-COMP:10747"/>
        <dbReference type="Rhea" id="RHEA-COMP:10748"/>
        <dbReference type="ChEBI" id="CHEBI:83833"/>
        <dbReference type="ChEBI" id="CHEBI:83834"/>
        <dbReference type="EC" id="5.2.1.8"/>
    </reaction>
</comment>
<keyword evidence="6 7" id="KW-0413">Isomerase</keyword>
<feature type="domain" description="PpiC" evidence="8">
    <location>
        <begin position="286"/>
        <end position="385"/>
    </location>
</feature>
<dbReference type="SUPFAM" id="SSF54534">
    <property type="entry name" value="FKBP-like"/>
    <property type="match status" value="2"/>
</dbReference>
<dbReference type="GO" id="GO:0030288">
    <property type="term" value="C:outer membrane-bounded periplasmic space"/>
    <property type="evidence" value="ECO:0007669"/>
    <property type="project" value="InterPro"/>
</dbReference>
<dbReference type="InterPro" id="IPR027304">
    <property type="entry name" value="Trigger_fact/SurA_dom_sf"/>
</dbReference>
<dbReference type="AlphaFoldDB" id="A0A6I5RQ70"/>